<dbReference type="EMBL" id="FOWD01000009">
    <property type="protein sequence ID" value="SFO11142.1"/>
    <property type="molecule type" value="Genomic_DNA"/>
</dbReference>
<keyword evidence="1" id="KW-1133">Transmembrane helix</keyword>
<reference evidence="2 3" key="1">
    <citation type="submission" date="2016-10" db="EMBL/GenBank/DDBJ databases">
        <authorList>
            <person name="de Groot N.N."/>
        </authorList>
    </citation>
    <scope>NUCLEOTIDE SEQUENCE [LARGE SCALE GENOMIC DNA]</scope>
    <source>
        <strain evidence="2 3">DSM 1283</strain>
    </source>
</reference>
<protein>
    <submittedName>
        <fullName evidence="2">Uncharacterized protein</fullName>
    </submittedName>
</protein>
<accession>A0A1I5EHZ3</accession>
<organism evidence="2 3">
    <name type="scientific">Anaerocolumna aminovalerica</name>
    <dbReference type="NCBI Taxonomy" id="1527"/>
    <lineage>
        <taxon>Bacteria</taxon>
        <taxon>Bacillati</taxon>
        <taxon>Bacillota</taxon>
        <taxon>Clostridia</taxon>
        <taxon>Lachnospirales</taxon>
        <taxon>Lachnospiraceae</taxon>
        <taxon>Anaerocolumna</taxon>
    </lineage>
</organism>
<keyword evidence="3" id="KW-1185">Reference proteome</keyword>
<dbReference type="Proteomes" id="UP000198806">
    <property type="component" value="Unassembled WGS sequence"/>
</dbReference>
<gene>
    <name evidence="2" type="ORF">SAMN04489757_10977</name>
</gene>
<feature type="transmembrane region" description="Helical" evidence="1">
    <location>
        <begin position="93"/>
        <end position="114"/>
    </location>
</feature>
<evidence type="ECO:0000313" key="3">
    <source>
        <dbReference type="Proteomes" id="UP000198806"/>
    </source>
</evidence>
<feature type="transmembrane region" description="Helical" evidence="1">
    <location>
        <begin position="58"/>
        <end position="81"/>
    </location>
</feature>
<proteinExistence type="predicted"/>
<feature type="transmembrane region" description="Helical" evidence="1">
    <location>
        <begin position="135"/>
        <end position="153"/>
    </location>
</feature>
<feature type="transmembrane region" description="Helical" evidence="1">
    <location>
        <begin position="159"/>
        <end position="179"/>
    </location>
</feature>
<keyword evidence="1" id="KW-0472">Membrane</keyword>
<sequence length="191" mass="21970">MEQNYSLFKGYRLIFWGIFFTSFNFNFFGIPILPQFIEWFIVYSGIKMLKEVYTSKSLISAVNCGTWIVLFTLVVGFISLFEPNIFKNGTLFTLIWSTGITTMQLILKYYILVGSIELLEVFHKQDVAEKYVKSTGNYIISYILVTVAQIIVLTIPSEVWIAALGIASLILNIWLMILISELKNIFNKEVV</sequence>
<feature type="transmembrane region" description="Helical" evidence="1">
    <location>
        <begin position="13"/>
        <end position="37"/>
    </location>
</feature>
<dbReference type="AlphaFoldDB" id="A0A1I5EHZ3"/>
<dbReference type="STRING" id="1527.SAMN04489757_10977"/>
<keyword evidence="1" id="KW-0812">Transmembrane</keyword>
<evidence type="ECO:0000256" key="1">
    <source>
        <dbReference type="SAM" id="Phobius"/>
    </source>
</evidence>
<evidence type="ECO:0000313" key="2">
    <source>
        <dbReference type="EMBL" id="SFO11142.1"/>
    </source>
</evidence>
<name>A0A1I5EHZ3_9FIRM</name>